<dbReference type="Gene3D" id="3.10.450.530">
    <property type="entry name" value="Ribonuclease toxin, BrnT, of type II toxin-antitoxin system"/>
    <property type="match status" value="1"/>
</dbReference>
<dbReference type="Pfam" id="PF04365">
    <property type="entry name" value="BrnT_toxin"/>
    <property type="match status" value="1"/>
</dbReference>
<evidence type="ECO:0000313" key="1">
    <source>
        <dbReference type="EMBL" id="TAA74716.1"/>
    </source>
</evidence>
<gene>
    <name evidence="1" type="ORF">CDV28_11929</name>
</gene>
<dbReference type="EMBL" id="NQJD01000019">
    <property type="protein sequence ID" value="TAA74716.1"/>
    <property type="molecule type" value="Genomic_DNA"/>
</dbReference>
<name>A0A521G128_9BACT</name>
<accession>A0A521G128</accession>
<dbReference type="AlphaFoldDB" id="A0A521G128"/>
<protein>
    <submittedName>
        <fullName evidence="1">Uncharacterized protein</fullName>
    </submittedName>
</protein>
<evidence type="ECO:0000313" key="2">
    <source>
        <dbReference type="Proteomes" id="UP000316238"/>
    </source>
</evidence>
<dbReference type="Proteomes" id="UP000316238">
    <property type="component" value="Unassembled WGS sequence"/>
</dbReference>
<reference evidence="1" key="1">
    <citation type="submission" date="2017-07" db="EMBL/GenBank/DDBJ databases">
        <title>The cable genome - Insights into the physiology and evolution of filamentous bacteria capable of sulfide oxidation via long distance electron transfer.</title>
        <authorList>
            <person name="Thorup C."/>
            <person name="Bjerg J.T."/>
            <person name="Schreiber L."/>
            <person name="Nielsen L.P."/>
            <person name="Kjeldsen K.U."/>
            <person name="Boesen T."/>
            <person name="Boggild A."/>
            <person name="Meysman F."/>
            <person name="Geelhoed J."/>
            <person name="Schramm A."/>
        </authorList>
    </citation>
    <scope>NUCLEOTIDE SEQUENCE [LARGE SCALE GENOMIC DNA]</scope>
    <source>
        <strain evidence="1">GS</strain>
    </source>
</reference>
<keyword evidence="2" id="KW-1185">Reference proteome</keyword>
<dbReference type="InterPro" id="IPR007460">
    <property type="entry name" value="BrnT_toxin"/>
</dbReference>
<comment type="caution">
    <text evidence="1">The sequence shown here is derived from an EMBL/GenBank/DDBJ whole genome shotgun (WGS) entry which is preliminary data.</text>
</comment>
<proteinExistence type="predicted"/>
<sequence>MRYEWDESKRAANLAKHGVDFHKAEQFEWITAVEAKDNRFDYGEERWIALGMIGNRLHVLIYTIRGDSIRLISLRRANPREKEHYEQATT</sequence>
<organism evidence="1 2">
    <name type="scientific">Candidatus Electronema aureum</name>
    <dbReference type="NCBI Taxonomy" id="2005002"/>
    <lineage>
        <taxon>Bacteria</taxon>
        <taxon>Pseudomonadati</taxon>
        <taxon>Thermodesulfobacteriota</taxon>
        <taxon>Desulfobulbia</taxon>
        <taxon>Desulfobulbales</taxon>
        <taxon>Desulfobulbaceae</taxon>
        <taxon>Candidatus Electronema</taxon>
    </lineage>
</organism>
<dbReference type="InterPro" id="IPR038573">
    <property type="entry name" value="BrnT_sf"/>
</dbReference>